<dbReference type="PROSITE" id="PS50181">
    <property type="entry name" value="FBOX"/>
    <property type="match status" value="1"/>
</dbReference>
<dbReference type="Gene3D" id="1.20.1280.50">
    <property type="match status" value="1"/>
</dbReference>
<dbReference type="Pfam" id="PF12937">
    <property type="entry name" value="F-box-like"/>
    <property type="match status" value="1"/>
</dbReference>
<evidence type="ECO:0000259" key="1">
    <source>
        <dbReference type="PROSITE" id="PS50181"/>
    </source>
</evidence>
<dbReference type="RefSeq" id="XP_052125899.1">
    <property type="nucleotide sequence ID" value="XM_052269939.1"/>
</dbReference>
<dbReference type="CDD" id="cd22150">
    <property type="entry name" value="F-box_CeFBXA-like"/>
    <property type="match status" value="1"/>
</dbReference>
<dbReference type="AlphaFoldDB" id="A0A9C6WZF9"/>
<dbReference type="KEGG" id="foc:127749911"/>
<feature type="domain" description="F-box" evidence="1">
    <location>
        <begin position="44"/>
        <end position="90"/>
    </location>
</feature>
<dbReference type="InterPro" id="IPR036047">
    <property type="entry name" value="F-box-like_dom_sf"/>
</dbReference>
<sequence length="505" mass="55655">MACKRANSPRSGASLSLNMACPPAIRVKTDVFHHAPPLRSILKSKNMQQMPDEVLARVMENLDVEQLFTCRLVCKRFRDFVRHPAVWRSRDIDASSPVLGLAPLVQLMRCEVKHLESRPSQPPPYATTGCAAEELELDVHEDACVLAALVVRNQEKLGRLRCVQVRYSPCDVGAPIMLETLLSTAGLEKLVVRQTLAPSSTPSTADGPVLYKKVTCAPSLVSFDCELFTRESEDFCKIILGGHAATLEEVNLCGDCDSFYYLTLKSNISSSSALAPLLAACPKLRSLKSPLLPGMAAVAACSSLRAVHFPVSEDMRHAVQDAADLLSRATQVREVTLDYVSWASPEVDVGLIRNMGPSVESLTIRDVRDCGLRQPLERQREDRLKSLPRALPNLPTLRRLAVSVASWYDELDELLLGLSPDSAPALRTLVLEEYYNLASHACAHAWVHRDSVRKVLRANPTLRVSVPNLPKCCPEGEACSECDRCDFSKSSECQKLSARVLTFKI</sequence>
<dbReference type="InterPro" id="IPR001810">
    <property type="entry name" value="F-box_dom"/>
</dbReference>
<reference evidence="3" key="1">
    <citation type="submission" date="2025-08" db="UniProtKB">
        <authorList>
            <consortium name="RefSeq"/>
        </authorList>
    </citation>
    <scope>IDENTIFICATION</scope>
    <source>
        <tissue evidence="3">Whole organism</tissue>
    </source>
</reference>
<keyword evidence="2" id="KW-1185">Reference proteome</keyword>
<organism evidence="2 3">
    <name type="scientific">Frankliniella occidentalis</name>
    <name type="common">Western flower thrips</name>
    <name type="synonym">Euthrips occidentalis</name>
    <dbReference type="NCBI Taxonomy" id="133901"/>
    <lineage>
        <taxon>Eukaryota</taxon>
        <taxon>Metazoa</taxon>
        <taxon>Ecdysozoa</taxon>
        <taxon>Arthropoda</taxon>
        <taxon>Hexapoda</taxon>
        <taxon>Insecta</taxon>
        <taxon>Pterygota</taxon>
        <taxon>Neoptera</taxon>
        <taxon>Paraneoptera</taxon>
        <taxon>Thysanoptera</taxon>
        <taxon>Terebrantia</taxon>
        <taxon>Thripoidea</taxon>
        <taxon>Thripidae</taxon>
        <taxon>Frankliniella</taxon>
    </lineage>
</organism>
<dbReference type="Proteomes" id="UP000504606">
    <property type="component" value="Unplaced"/>
</dbReference>
<dbReference type="Gene3D" id="3.80.10.10">
    <property type="entry name" value="Ribonuclease Inhibitor"/>
    <property type="match status" value="1"/>
</dbReference>
<protein>
    <submittedName>
        <fullName evidence="3">Uncharacterized protein LOC127749911</fullName>
    </submittedName>
</protein>
<dbReference type="SMART" id="SM00256">
    <property type="entry name" value="FBOX"/>
    <property type="match status" value="1"/>
</dbReference>
<proteinExistence type="predicted"/>
<evidence type="ECO:0000313" key="3">
    <source>
        <dbReference type="RefSeq" id="XP_052125899.1"/>
    </source>
</evidence>
<gene>
    <name evidence="3" type="primary">LOC127749911</name>
</gene>
<dbReference type="InterPro" id="IPR032675">
    <property type="entry name" value="LRR_dom_sf"/>
</dbReference>
<name>A0A9C6WZF9_FRAOC</name>
<dbReference type="OrthoDB" id="10257471at2759"/>
<dbReference type="SUPFAM" id="SSF81383">
    <property type="entry name" value="F-box domain"/>
    <property type="match status" value="1"/>
</dbReference>
<evidence type="ECO:0000313" key="2">
    <source>
        <dbReference type="Proteomes" id="UP000504606"/>
    </source>
</evidence>
<accession>A0A9C6WZF9</accession>
<dbReference type="GeneID" id="127749911"/>